<dbReference type="EMBL" id="JAMTCD010000019">
    <property type="protein sequence ID" value="MCT7942896.1"/>
    <property type="molecule type" value="Genomic_DNA"/>
</dbReference>
<name>A0A9X2WPH8_9GAMM</name>
<dbReference type="Proteomes" id="UP001155546">
    <property type="component" value="Unassembled WGS sequence"/>
</dbReference>
<reference evidence="2" key="1">
    <citation type="journal article" date="2023" name="Int. J. Syst. Evol. Microbiol.">
        <title>&lt;i&gt;Shewanella septentrionalis&lt;/i&gt; sp. nov. and &lt;i&gt;Shewanella holmiensis&lt;/i&gt; sp. nov., isolated from Baltic Sea water and sediments.</title>
        <authorList>
            <person name="Martin-Rodriguez A.J."/>
            <person name="Thorell K."/>
            <person name="Joffre E."/>
            <person name="Jensie-Markopoulos S."/>
            <person name="Moore E.R.B."/>
            <person name="Sjoling A."/>
        </authorList>
    </citation>
    <scope>NUCLEOTIDE SEQUENCE</scope>
    <source>
        <strain evidence="2">SP1S2-7</strain>
    </source>
</reference>
<feature type="transmembrane region" description="Helical" evidence="1">
    <location>
        <begin position="45"/>
        <end position="63"/>
    </location>
</feature>
<dbReference type="AlphaFoldDB" id="A0A9X2WPH8"/>
<organism evidence="2 3">
    <name type="scientific">Shewanella holmiensis</name>
    <dbReference type="NCBI Taxonomy" id="2952222"/>
    <lineage>
        <taxon>Bacteria</taxon>
        <taxon>Pseudomonadati</taxon>
        <taxon>Pseudomonadota</taxon>
        <taxon>Gammaproteobacteria</taxon>
        <taxon>Alteromonadales</taxon>
        <taxon>Shewanellaceae</taxon>
        <taxon>Shewanella</taxon>
    </lineage>
</organism>
<keyword evidence="3" id="KW-1185">Reference proteome</keyword>
<proteinExistence type="predicted"/>
<feature type="transmembrane region" description="Helical" evidence="1">
    <location>
        <begin position="7"/>
        <end position="25"/>
    </location>
</feature>
<keyword evidence="1" id="KW-0472">Membrane</keyword>
<keyword evidence="1" id="KW-0812">Transmembrane</keyword>
<gene>
    <name evidence="2" type="ORF">NE535_13985</name>
</gene>
<comment type="caution">
    <text evidence="2">The sequence shown here is derived from an EMBL/GenBank/DDBJ whole genome shotgun (WGS) entry which is preliminary data.</text>
</comment>
<protein>
    <submittedName>
        <fullName evidence="2">Uncharacterized protein</fullName>
    </submittedName>
</protein>
<evidence type="ECO:0000256" key="1">
    <source>
        <dbReference type="SAM" id="Phobius"/>
    </source>
</evidence>
<evidence type="ECO:0000313" key="2">
    <source>
        <dbReference type="EMBL" id="MCT7942896.1"/>
    </source>
</evidence>
<accession>A0A9X2WPH8</accession>
<sequence>MLNRYSIAAICLMVVVVTSYVFQFYFNLGYELSEQLSDWVDFGGFFNGLVSPLLSFVSLVLLIQSLNPQNQANTELRAEVQLNHKNEQLRSFETYFLG</sequence>
<keyword evidence="1" id="KW-1133">Transmembrane helix</keyword>
<dbReference type="RefSeq" id="WP_261299243.1">
    <property type="nucleotide sequence ID" value="NZ_JAMTCD010000019.1"/>
</dbReference>
<evidence type="ECO:0000313" key="3">
    <source>
        <dbReference type="Proteomes" id="UP001155546"/>
    </source>
</evidence>